<dbReference type="PANTHER" id="PTHR30404:SF0">
    <property type="entry name" value="N-ACETYLMURAMOYL-L-ALANINE AMIDASE AMIC"/>
    <property type="match status" value="1"/>
</dbReference>
<dbReference type="GO" id="GO:0008745">
    <property type="term" value="F:N-acetylmuramoyl-L-alanine amidase activity"/>
    <property type="evidence" value="ECO:0007669"/>
    <property type="project" value="UniProtKB-EC"/>
</dbReference>
<dbReference type="SMART" id="SM00646">
    <property type="entry name" value="Ami_3"/>
    <property type="match status" value="1"/>
</dbReference>
<feature type="domain" description="SLH" evidence="3">
    <location>
        <begin position="373"/>
        <end position="436"/>
    </location>
</feature>
<dbReference type="PANTHER" id="PTHR30404">
    <property type="entry name" value="N-ACETYLMURAMOYL-L-ALANINE AMIDASE"/>
    <property type="match status" value="1"/>
</dbReference>
<sequence>MRRPYAIMMLILTCLLASPSSSWAMKIVVDAGHGGSDPGAIGVNGLYEKTVNLDISLKLRDILTQKGYEVVMTRDDDTFLSLKERVEFTNGQQADLFVSVHANSYTPKSRGAMVLYYDNRYPQESYPASDEMAELSDDSKQFAQQVLDKFVESVDVENLGLLPSSVYVVRMGTVPSILVETAFLSNKQDAAMLANDKIRTQMAQAIGQGIEAYMPPTAQSIVFPDTRGHWAREAILRMKEQGIVDGVGKQFQPNREMTRAEWVTLLDRVFDLSKVQPAAAASGSGCSTAGSGGTVAGAVYTGACAKPAAPVSFKDAASGHWAAAVLNKAVSAGVLNGYADGTLRPDQPVTRAEVAATFARLALPEAQAAPAAKEPAFKDVPSSAWSAKAVYSLKQAGWIDGITADSFAPDRRMTRAEAAVLLDRFVQSTKKTPNRQP</sequence>
<protein>
    <submittedName>
        <fullName evidence="4">N-acetylmuramoyl-L-alanine amidase</fullName>
        <ecNumber evidence="4">3.5.1.28</ecNumber>
    </submittedName>
</protein>
<dbReference type="PROSITE" id="PS51272">
    <property type="entry name" value="SLH"/>
    <property type="match status" value="3"/>
</dbReference>
<dbReference type="Pfam" id="PF00395">
    <property type="entry name" value="SLH"/>
    <property type="match status" value="3"/>
</dbReference>
<dbReference type="Pfam" id="PF01520">
    <property type="entry name" value="Amidase_3"/>
    <property type="match status" value="1"/>
</dbReference>
<name>A0ABT1Y8S5_9BACL</name>
<feature type="signal peptide" evidence="2">
    <location>
        <begin position="1"/>
        <end position="24"/>
    </location>
</feature>
<feature type="domain" description="SLH" evidence="3">
    <location>
        <begin position="309"/>
        <end position="372"/>
    </location>
</feature>
<dbReference type="InterPro" id="IPR002508">
    <property type="entry name" value="MurNAc-LAA_cat"/>
</dbReference>
<evidence type="ECO:0000313" key="5">
    <source>
        <dbReference type="Proteomes" id="UP001300012"/>
    </source>
</evidence>
<evidence type="ECO:0000256" key="2">
    <source>
        <dbReference type="SAM" id="SignalP"/>
    </source>
</evidence>
<dbReference type="CDD" id="cd02696">
    <property type="entry name" value="MurNAc-LAA"/>
    <property type="match status" value="1"/>
</dbReference>
<reference evidence="4 5" key="1">
    <citation type="submission" date="2022-08" db="EMBL/GenBank/DDBJ databases">
        <title>Paenibacillus endoradicis sp. nov., Paenibacillus radicibacter sp. nov and Paenibacillus pararadicis sp. nov., three cold-adapted plant growth-promoting bacteria isolated from root of Larix gmelinii in Great Khingan.</title>
        <authorList>
            <person name="Xue H."/>
        </authorList>
    </citation>
    <scope>NUCLEOTIDE SEQUENCE [LARGE SCALE GENOMIC DNA]</scope>
    <source>
        <strain evidence="4 5">N5-1-1-5</strain>
    </source>
</reference>
<keyword evidence="5" id="KW-1185">Reference proteome</keyword>
<organism evidence="4 5">
    <name type="scientific">Paenibacillus radicis</name>
    <name type="common">ex Xue et al. 2023</name>
    <dbReference type="NCBI Taxonomy" id="2972489"/>
    <lineage>
        <taxon>Bacteria</taxon>
        <taxon>Bacillati</taxon>
        <taxon>Bacillota</taxon>
        <taxon>Bacilli</taxon>
        <taxon>Bacillales</taxon>
        <taxon>Paenibacillaceae</taxon>
        <taxon>Paenibacillus</taxon>
    </lineage>
</organism>
<accession>A0ABT1Y8S5</accession>
<gene>
    <name evidence="4" type="ORF">NV381_00145</name>
</gene>
<dbReference type="EC" id="3.5.1.28" evidence="4"/>
<feature type="domain" description="SLH" evidence="3">
    <location>
        <begin position="218"/>
        <end position="280"/>
    </location>
</feature>
<dbReference type="Gene3D" id="3.40.630.40">
    <property type="entry name" value="Zn-dependent exopeptidases"/>
    <property type="match status" value="1"/>
</dbReference>
<dbReference type="InterPro" id="IPR050695">
    <property type="entry name" value="N-acetylmuramoyl_amidase_3"/>
</dbReference>
<evidence type="ECO:0000256" key="1">
    <source>
        <dbReference type="ARBA" id="ARBA00022801"/>
    </source>
</evidence>
<comment type="caution">
    <text evidence="4">The sequence shown here is derived from an EMBL/GenBank/DDBJ whole genome shotgun (WGS) entry which is preliminary data.</text>
</comment>
<dbReference type="SUPFAM" id="SSF53187">
    <property type="entry name" value="Zn-dependent exopeptidases"/>
    <property type="match status" value="1"/>
</dbReference>
<proteinExistence type="predicted"/>
<feature type="chain" id="PRO_5045839039" evidence="2">
    <location>
        <begin position="25"/>
        <end position="437"/>
    </location>
</feature>
<keyword evidence="1 4" id="KW-0378">Hydrolase</keyword>
<dbReference type="Proteomes" id="UP001300012">
    <property type="component" value="Unassembled WGS sequence"/>
</dbReference>
<evidence type="ECO:0000259" key="3">
    <source>
        <dbReference type="PROSITE" id="PS51272"/>
    </source>
</evidence>
<keyword evidence="2" id="KW-0732">Signal</keyword>
<dbReference type="InterPro" id="IPR001119">
    <property type="entry name" value="SLH_dom"/>
</dbReference>
<evidence type="ECO:0000313" key="4">
    <source>
        <dbReference type="EMBL" id="MCR8629598.1"/>
    </source>
</evidence>
<dbReference type="RefSeq" id="WP_258211226.1">
    <property type="nucleotide sequence ID" value="NZ_JANQBD010000001.1"/>
</dbReference>
<dbReference type="EMBL" id="JANQBD010000001">
    <property type="protein sequence ID" value="MCR8629598.1"/>
    <property type="molecule type" value="Genomic_DNA"/>
</dbReference>